<keyword evidence="8" id="KW-0805">Transcription regulation</keyword>
<evidence type="ECO:0000256" key="5">
    <source>
        <dbReference type="ARBA" id="ARBA00022691"/>
    </source>
</evidence>
<evidence type="ECO:0000256" key="2">
    <source>
        <dbReference type="ARBA" id="ARBA00022552"/>
    </source>
</evidence>
<evidence type="ECO:0000259" key="13">
    <source>
        <dbReference type="SMART" id="SM00650"/>
    </source>
</evidence>
<evidence type="ECO:0000256" key="10">
    <source>
        <dbReference type="ARBA" id="ARBA00023163"/>
    </source>
</evidence>
<feature type="binding site" evidence="11">
    <location>
        <position position="82"/>
    </location>
    <ligand>
        <name>S-adenosyl-L-methionine</name>
        <dbReference type="ChEBI" id="CHEBI:59789"/>
    </ligand>
</feature>
<dbReference type="OrthoDB" id="16079at2759"/>
<dbReference type="NCBIfam" id="TIGR00755">
    <property type="entry name" value="ksgA"/>
    <property type="match status" value="1"/>
</dbReference>
<feature type="binding site" evidence="11">
    <location>
        <position position="33"/>
    </location>
    <ligand>
        <name>S-adenosyl-L-methionine</name>
        <dbReference type="ChEBI" id="CHEBI:59789"/>
    </ligand>
</feature>
<dbReference type="AlphaFoldDB" id="A0A1S3KGU7"/>
<dbReference type="GO" id="GO:0003723">
    <property type="term" value="F:RNA binding"/>
    <property type="evidence" value="ECO:0007669"/>
    <property type="project" value="UniProtKB-UniRule"/>
</dbReference>
<comment type="subcellular location">
    <subcellularLocation>
        <location evidence="1">Mitochondrion</location>
    </subcellularLocation>
</comment>
<keyword evidence="4 11" id="KW-0808">Transferase</keyword>
<dbReference type="GO" id="GO:0000179">
    <property type="term" value="F:rRNA (adenine-N6,N6-)-dimethyltransferase activity"/>
    <property type="evidence" value="ECO:0007669"/>
    <property type="project" value="UniProtKB-UniRule"/>
</dbReference>
<evidence type="ECO:0000256" key="1">
    <source>
        <dbReference type="ARBA" id="ARBA00004173"/>
    </source>
</evidence>
<keyword evidence="3 11" id="KW-0489">Methyltransferase</keyword>
<dbReference type="Gene3D" id="3.40.50.150">
    <property type="entry name" value="Vaccinia Virus protein VP39"/>
    <property type="match status" value="1"/>
</dbReference>
<feature type="binding site" evidence="11">
    <location>
        <position position="35"/>
    </location>
    <ligand>
        <name>S-adenosyl-L-methionine</name>
        <dbReference type="ChEBI" id="CHEBI:59789"/>
    </ligand>
</feature>
<dbReference type="InterPro" id="IPR029063">
    <property type="entry name" value="SAM-dependent_MTases_sf"/>
</dbReference>
<dbReference type="GeneID" id="106181777"/>
<keyword evidence="5 11" id="KW-0949">S-adenosyl-L-methionine</keyword>
<dbReference type="FunFam" id="3.40.50.150:FF:000109">
    <property type="entry name" value="rRNA adenine N(6)-methyltransferase"/>
    <property type="match status" value="1"/>
</dbReference>
<keyword evidence="6 11" id="KW-0694">RNA-binding</keyword>
<dbReference type="FunFam" id="1.10.8.100:FF:000006">
    <property type="entry name" value="rRNA adenine N(6)-methyltransferase"/>
    <property type="match status" value="1"/>
</dbReference>
<evidence type="ECO:0000256" key="11">
    <source>
        <dbReference type="PROSITE-ProRule" id="PRU01026"/>
    </source>
</evidence>
<keyword evidence="10" id="KW-0804">Transcription</keyword>
<proteinExistence type="inferred from homology"/>
<evidence type="ECO:0000256" key="4">
    <source>
        <dbReference type="ARBA" id="ARBA00022679"/>
    </source>
</evidence>
<keyword evidence="2 12" id="KW-0698">rRNA processing</keyword>
<sequence>MPVRVKHKFHPLPTVRDLIKMYKIRAEKQLAQNFLLCTKTNRRIVNAAGKIKNNYIFEVGPGPGGITRAILEKNVIGLTVVEKDKRFLPGLELIKDTAKHTEMEIFIGDILSFNMNQRFPDELKEQWEDGLPKIKILGNLPFNISTGLILKWLEDISNQNGAWSYGRVPLTLTFQKEVAQRLAAPINSKFRSRLSVMSQYLCDVNHVYNIPAEKFRPKPEVDAGVVNFVPKVEPLIKQPYPLVEKVVRHVFHYRQKRCQKSISTLFPPDQTVEYTQEMIRAAEIDDRARPFQLAIEQYAQLCEKYSEICQHDPLLRDYDYRSPSSAAMRREFRHRKREEMLGVRDEQASTQEQHL</sequence>
<dbReference type="PANTHER" id="PTHR11727">
    <property type="entry name" value="DIMETHYLADENOSINE TRANSFERASE"/>
    <property type="match status" value="1"/>
</dbReference>
<feature type="binding site" evidence="11">
    <location>
        <position position="109"/>
    </location>
    <ligand>
        <name>S-adenosyl-L-methionine</name>
        <dbReference type="ChEBI" id="CHEBI:59789"/>
    </ligand>
</feature>
<accession>A0A1S3KGU7</accession>
<dbReference type="InterPro" id="IPR011530">
    <property type="entry name" value="rRNA_adenine_dimethylase"/>
</dbReference>
<name>A0A1S3KGU7_LINAN</name>
<feature type="binding site" evidence="11">
    <location>
        <position position="60"/>
    </location>
    <ligand>
        <name>S-adenosyl-L-methionine</name>
        <dbReference type="ChEBI" id="CHEBI:59789"/>
    </ligand>
</feature>
<evidence type="ECO:0000256" key="12">
    <source>
        <dbReference type="RuleBase" id="RU362106"/>
    </source>
</evidence>
<evidence type="ECO:0000256" key="9">
    <source>
        <dbReference type="ARBA" id="ARBA00023128"/>
    </source>
</evidence>
<dbReference type="RefSeq" id="XP_013421712.1">
    <property type="nucleotide sequence ID" value="XM_013566258.1"/>
</dbReference>
<dbReference type="InterPro" id="IPR020596">
    <property type="entry name" value="rRNA_Ade_Mease_Trfase_CS"/>
</dbReference>
<dbReference type="EC" id="2.1.1.-" evidence="12"/>
<dbReference type="SUPFAM" id="SSF53335">
    <property type="entry name" value="S-adenosyl-L-methionine-dependent methyltransferases"/>
    <property type="match status" value="1"/>
</dbReference>
<feature type="domain" description="Ribosomal RNA adenine methylase transferase N-terminal" evidence="13">
    <location>
        <begin position="40"/>
        <end position="232"/>
    </location>
</feature>
<dbReference type="Pfam" id="PF00398">
    <property type="entry name" value="RrnaAD"/>
    <property type="match status" value="1"/>
</dbReference>
<dbReference type="GO" id="GO:0005759">
    <property type="term" value="C:mitochondrial matrix"/>
    <property type="evidence" value="ECO:0007669"/>
    <property type="project" value="TreeGrafter"/>
</dbReference>
<feature type="binding site" evidence="11">
    <location>
        <position position="139"/>
    </location>
    <ligand>
        <name>S-adenosyl-L-methionine</name>
        <dbReference type="ChEBI" id="CHEBI:59789"/>
    </ligand>
</feature>
<dbReference type="CDD" id="cd02440">
    <property type="entry name" value="AdoMet_MTases"/>
    <property type="match status" value="1"/>
</dbReference>
<dbReference type="Gene3D" id="1.10.8.100">
    <property type="entry name" value="Ribosomal RNA adenine dimethylase-like, domain 2"/>
    <property type="match status" value="1"/>
</dbReference>
<dbReference type="STRING" id="7574.A0A1S3KGU7"/>
<evidence type="ECO:0000256" key="8">
    <source>
        <dbReference type="ARBA" id="ARBA00023015"/>
    </source>
</evidence>
<dbReference type="GO" id="GO:0034246">
    <property type="term" value="F:mitochondrial transcription factor activity"/>
    <property type="evidence" value="ECO:0007669"/>
    <property type="project" value="TreeGrafter"/>
</dbReference>
<dbReference type="InterPro" id="IPR001737">
    <property type="entry name" value="KsgA/Erm"/>
</dbReference>
<evidence type="ECO:0000313" key="14">
    <source>
        <dbReference type="Proteomes" id="UP000085678"/>
    </source>
</evidence>
<dbReference type="SMART" id="SM00650">
    <property type="entry name" value="rADc"/>
    <property type="match status" value="1"/>
</dbReference>
<dbReference type="KEGG" id="lak:106181777"/>
<gene>
    <name evidence="15" type="primary">LOC106181777</name>
</gene>
<dbReference type="GO" id="GO:0006391">
    <property type="term" value="P:transcription initiation at mitochondrial promoter"/>
    <property type="evidence" value="ECO:0007669"/>
    <property type="project" value="TreeGrafter"/>
</dbReference>
<dbReference type="PANTHER" id="PTHR11727:SF17">
    <property type="entry name" value="DIMETHYLADENOSINE TRANSFERASE 1, MITOCHONDRIAL"/>
    <property type="match status" value="1"/>
</dbReference>
<evidence type="ECO:0000256" key="3">
    <source>
        <dbReference type="ARBA" id="ARBA00022603"/>
    </source>
</evidence>
<keyword evidence="7" id="KW-0809">Transit peptide</keyword>
<keyword evidence="9" id="KW-0496">Mitochondrion</keyword>
<dbReference type="Proteomes" id="UP000085678">
    <property type="component" value="Unplaced"/>
</dbReference>
<evidence type="ECO:0000256" key="7">
    <source>
        <dbReference type="ARBA" id="ARBA00022946"/>
    </source>
</evidence>
<organism evidence="14 15">
    <name type="scientific">Lingula anatina</name>
    <name type="common">Brachiopod</name>
    <name type="synonym">Lingula unguis</name>
    <dbReference type="NCBI Taxonomy" id="7574"/>
    <lineage>
        <taxon>Eukaryota</taxon>
        <taxon>Metazoa</taxon>
        <taxon>Spiralia</taxon>
        <taxon>Lophotrochozoa</taxon>
        <taxon>Brachiopoda</taxon>
        <taxon>Linguliformea</taxon>
        <taxon>Lingulata</taxon>
        <taxon>Lingulida</taxon>
        <taxon>Linguloidea</taxon>
        <taxon>Lingulidae</taxon>
        <taxon>Lingula</taxon>
    </lineage>
</organism>
<reference evidence="15" key="1">
    <citation type="submission" date="2025-08" db="UniProtKB">
        <authorList>
            <consortium name="RefSeq"/>
        </authorList>
    </citation>
    <scope>IDENTIFICATION</scope>
    <source>
        <tissue evidence="15">Gonads</tissue>
    </source>
</reference>
<dbReference type="InterPro" id="IPR020598">
    <property type="entry name" value="rRNA_Ade_methylase_Trfase_N"/>
</dbReference>
<dbReference type="InterPro" id="IPR023165">
    <property type="entry name" value="rRNA_Ade_diMease-like_C"/>
</dbReference>
<evidence type="ECO:0000313" key="15">
    <source>
        <dbReference type="RefSeq" id="XP_013421712.1"/>
    </source>
</evidence>
<keyword evidence="14" id="KW-1185">Reference proteome</keyword>
<protein>
    <recommendedName>
        <fullName evidence="12">rRNA adenine N(6)-methyltransferase</fullName>
        <ecNumber evidence="12">2.1.1.-</ecNumber>
    </recommendedName>
</protein>
<evidence type="ECO:0000256" key="6">
    <source>
        <dbReference type="ARBA" id="ARBA00022884"/>
    </source>
</evidence>
<dbReference type="FunCoup" id="A0A1S3KGU7">
    <property type="interactions" value="480"/>
</dbReference>
<dbReference type="PROSITE" id="PS51689">
    <property type="entry name" value="SAM_RNA_A_N6_MT"/>
    <property type="match status" value="1"/>
</dbReference>
<dbReference type="PROSITE" id="PS01131">
    <property type="entry name" value="RRNA_A_DIMETH"/>
    <property type="match status" value="1"/>
</dbReference>
<dbReference type="InParanoid" id="A0A1S3KGU7"/>
<comment type="similarity">
    <text evidence="11 12">Belongs to the class I-like SAM-binding methyltransferase superfamily. rRNA adenine N(6)-methyltransferase family.</text>
</comment>